<evidence type="ECO:0000313" key="2">
    <source>
        <dbReference type="Proteomes" id="UP000318717"/>
    </source>
</evidence>
<keyword evidence="2" id="KW-1185">Reference proteome</keyword>
<proteinExistence type="predicted"/>
<name>A0A4Y3HTX8_9VIBR</name>
<sequence length="61" mass="6959">MTFAKVYSKGLNQNSLYLNGLEYAKSKRLNYMSTRLNRPKSMVNNLGTFGELTGYLDSVEM</sequence>
<dbReference type="Proteomes" id="UP000318717">
    <property type="component" value="Unassembled WGS sequence"/>
</dbReference>
<dbReference type="EMBL" id="BJLF01000005">
    <property type="protein sequence ID" value="GEA50507.1"/>
    <property type="molecule type" value="Genomic_DNA"/>
</dbReference>
<protein>
    <submittedName>
        <fullName evidence="1">Uncharacterized protein</fullName>
    </submittedName>
</protein>
<reference evidence="1 2" key="1">
    <citation type="submission" date="2019-06" db="EMBL/GenBank/DDBJ databases">
        <title>Whole genome shotgun sequence of Vibrio inusitatus NBRC 102082.</title>
        <authorList>
            <person name="Hosoyama A."/>
            <person name="Uohara A."/>
            <person name="Ohji S."/>
            <person name="Ichikawa N."/>
        </authorList>
    </citation>
    <scope>NUCLEOTIDE SEQUENCE [LARGE SCALE GENOMIC DNA]</scope>
    <source>
        <strain evidence="1 2">NBRC 102082</strain>
    </source>
</reference>
<organism evidence="1 2">
    <name type="scientific">Vibrio inusitatus NBRC 102082</name>
    <dbReference type="NCBI Taxonomy" id="1219070"/>
    <lineage>
        <taxon>Bacteria</taxon>
        <taxon>Pseudomonadati</taxon>
        <taxon>Pseudomonadota</taxon>
        <taxon>Gammaproteobacteria</taxon>
        <taxon>Vibrionales</taxon>
        <taxon>Vibrionaceae</taxon>
        <taxon>Vibrio</taxon>
    </lineage>
</organism>
<evidence type="ECO:0000313" key="1">
    <source>
        <dbReference type="EMBL" id="GEA50507.1"/>
    </source>
</evidence>
<comment type="caution">
    <text evidence="1">The sequence shown here is derived from an EMBL/GenBank/DDBJ whole genome shotgun (WGS) entry which is preliminary data.</text>
</comment>
<gene>
    <name evidence="1" type="ORF">VIN01S_13110</name>
</gene>
<accession>A0A4Y3HTX8</accession>
<dbReference type="AlphaFoldDB" id="A0A4Y3HTX8"/>